<dbReference type="AlphaFoldDB" id="A0AAV4DU63"/>
<name>A0AAV4DU63_9GAST</name>
<reference evidence="1 2" key="1">
    <citation type="journal article" date="2021" name="Elife">
        <title>Chloroplast acquisition without the gene transfer in kleptoplastic sea slugs, Plakobranchus ocellatus.</title>
        <authorList>
            <person name="Maeda T."/>
            <person name="Takahashi S."/>
            <person name="Yoshida T."/>
            <person name="Shimamura S."/>
            <person name="Takaki Y."/>
            <person name="Nagai Y."/>
            <person name="Toyoda A."/>
            <person name="Suzuki Y."/>
            <person name="Arimoto A."/>
            <person name="Ishii H."/>
            <person name="Satoh N."/>
            <person name="Nishiyama T."/>
            <person name="Hasebe M."/>
            <person name="Maruyama T."/>
            <person name="Minagawa J."/>
            <person name="Obokata J."/>
            <person name="Shigenobu S."/>
        </authorList>
    </citation>
    <scope>NUCLEOTIDE SEQUENCE [LARGE SCALE GENOMIC DNA]</scope>
</reference>
<evidence type="ECO:0000313" key="2">
    <source>
        <dbReference type="Proteomes" id="UP000735302"/>
    </source>
</evidence>
<dbReference type="Proteomes" id="UP000735302">
    <property type="component" value="Unassembled WGS sequence"/>
</dbReference>
<evidence type="ECO:0000313" key="1">
    <source>
        <dbReference type="EMBL" id="GFO47704.1"/>
    </source>
</evidence>
<keyword evidence="2" id="KW-1185">Reference proteome</keyword>
<gene>
    <name evidence="1" type="ORF">PoB_007420900</name>
</gene>
<sequence>MQGHYRRARFVYPEFPIAVHQRGCCITFTLWSLRVILMLKIDKAGEDQVTSMLVSDRTTGVSRKFYFKEGVTQTEFIMTTEIYLPVLTILDHFTSAHLIQEGGPQL</sequence>
<comment type="caution">
    <text evidence="1">The sequence shown here is derived from an EMBL/GenBank/DDBJ whole genome shotgun (WGS) entry which is preliminary data.</text>
</comment>
<organism evidence="1 2">
    <name type="scientific">Plakobranchus ocellatus</name>
    <dbReference type="NCBI Taxonomy" id="259542"/>
    <lineage>
        <taxon>Eukaryota</taxon>
        <taxon>Metazoa</taxon>
        <taxon>Spiralia</taxon>
        <taxon>Lophotrochozoa</taxon>
        <taxon>Mollusca</taxon>
        <taxon>Gastropoda</taxon>
        <taxon>Heterobranchia</taxon>
        <taxon>Euthyneura</taxon>
        <taxon>Panpulmonata</taxon>
        <taxon>Sacoglossa</taxon>
        <taxon>Placobranchoidea</taxon>
        <taxon>Plakobranchidae</taxon>
        <taxon>Plakobranchus</taxon>
    </lineage>
</organism>
<accession>A0AAV4DU63</accession>
<proteinExistence type="predicted"/>
<protein>
    <submittedName>
        <fullName evidence="1">Uncharacterized protein</fullName>
    </submittedName>
</protein>
<dbReference type="EMBL" id="BLXT01008342">
    <property type="protein sequence ID" value="GFO47704.1"/>
    <property type="molecule type" value="Genomic_DNA"/>
</dbReference>